<dbReference type="GO" id="GO:0043014">
    <property type="term" value="F:alpha-tubulin binding"/>
    <property type="evidence" value="ECO:0007669"/>
    <property type="project" value="InterPro"/>
</dbReference>
<keyword evidence="6" id="KW-1185">Reference proteome</keyword>
<dbReference type="OrthoDB" id="307871at2759"/>
<dbReference type="GO" id="GO:0043015">
    <property type="term" value="F:gamma-tubulin binding"/>
    <property type="evidence" value="ECO:0007669"/>
    <property type="project" value="TreeGrafter"/>
</dbReference>
<evidence type="ECO:0000313" key="6">
    <source>
        <dbReference type="Proteomes" id="UP001153737"/>
    </source>
</evidence>
<dbReference type="Pfam" id="PF11945">
    <property type="entry name" value="WASH_WAHD"/>
    <property type="match status" value="1"/>
</dbReference>
<dbReference type="InterPro" id="IPR003124">
    <property type="entry name" value="WH2_dom"/>
</dbReference>
<dbReference type="GO" id="GO:0042147">
    <property type="term" value="P:retrograde transport, endosome to Golgi"/>
    <property type="evidence" value="ECO:0007669"/>
    <property type="project" value="TreeGrafter"/>
</dbReference>
<dbReference type="GO" id="GO:0071203">
    <property type="term" value="C:WASH complex"/>
    <property type="evidence" value="ECO:0007669"/>
    <property type="project" value="InterPro"/>
</dbReference>
<dbReference type="GO" id="GO:0005769">
    <property type="term" value="C:early endosome"/>
    <property type="evidence" value="ECO:0007669"/>
    <property type="project" value="InterPro"/>
</dbReference>
<dbReference type="Proteomes" id="UP001153737">
    <property type="component" value="Chromosome 14"/>
</dbReference>
<feature type="region of interest" description="Disordered" evidence="3">
    <location>
        <begin position="351"/>
        <end position="380"/>
    </location>
</feature>
<dbReference type="GO" id="GO:0055037">
    <property type="term" value="C:recycling endosome"/>
    <property type="evidence" value="ECO:0007669"/>
    <property type="project" value="TreeGrafter"/>
</dbReference>
<organism evidence="5 6">
    <name type="scientific">Phaedon cochleariae</name>
    <name type="common">Mustard beetle</name>
    <dbReference type="NCBI Taxonomy" id="80249"/>
    <lineage>
        <taxon>Eukaryota</taxon>
        <taxon>Metazoa</taxon>
        <taxon>Ecdysozoa</taxon>
        <taxon>Arthropoda</taxon>
        <taxon>Hexapoda</taxon>
        <taxon>Insecta</taxon>
        <taxon>Pterygota</taxon>
        <taxon>Neoptera</taxon>
        <taxon>Endopterygota</taxon>
        <taxon>Coleoptera</taxon>
        <taxon>Polyphaga</taxon>
        <taxon>Cucujiformia</taxon>
        <taxon>Chrysomeloidea</taxon>
        <taxon>Chrysomelidae</taxon>
        <taxon>Chrysomelinae</taxon>
        <taxon>Chrysomelini</taxon>
        <taxon>Phaedon</taxon>
    </lineage>
</organism>
<feature type="region of interest" description="Disordered" evidence="3">
    <location>
        <begin position="285"/>
        <end position="315"/>
    </location>
</feature>
<dbReference type="InterPro" id="IPR028290">
    <property type="entry name" value="WASH1"/>
</dbReference>
<dbReference type="GO" id="GO:0003779">
    <property type="term" value="F:actin binding"/>
    <property type="evidence" value="ECO:0007669"/>
    <property type="project" value="UniProtKB-KW"/>
</dbReference>
<feature type="compositionally biased region" description="Pro residues" evidence="3">
    <location>
        <begin position="288"/>
        <end position="307"/>
    </location>
</feature>
<sequence length="440" mass="48474">MDSKYSVPIITHNLYKHETIIQIAEAIDHLSNITDGIFSQVNKRLESSRGKLSEISHRVDIVTKKIASLKGAKKATQVFSSSKYPAVDVYKEYVSIFHDSPEIELKRHKVKLKNISSVHEPLEKLQFYHVNVNNDKVEKLEGLGDIPQNVNFVNDLLLYNSGKNLYKSFIISDALKGHQNVREEDENITELGAAPRSISERSTLRKSLAQNYFYAPQIGEVPALDVPLDLPDLPGIADDVHYEIESGPGIAPSADITQSLIELDIESSILPTISQNEADLKEDIPVVDLPPVPPPPVELPKPPPEPPKPLESKVDQVQIPPAEKESVGSQVPLGKPQVDDVRSSLMEAIRSAGGTGKARLKSTKAQDKSVSVKAPQGGDLMTDLHNKLFMRRKGISGAKQSQDNQPIDADSTLARISAMIPAPEPKNHVESTSNDEEDWE</sequence>
<name>A0A9P0DKX9_PHACE</name>
<accession>A0A9P0DKX9</accession>
<comment type="similarity">
    <text evidence="1">Belongs to the WASH1 family.</text>
</comment>
<protein>
    <recommendedName>
        <fullName evidence="4">WH2 domain-containing protein</fullName>
    </recommendedName>
</protein>
<dbReference type="PANTHER" id="PTHR23331:SF1">
    <property type="entry name" value="WASH COMPLEX SUBUNIT 1"/>
    <property type="match status" value="1"/>
</dbReference>
<evidence type="ECO:0000259" key="4">
    <source>
        <dbReference type="PROSITE" id="PS51082"/>
    </source>
</evidence>
<dbReference type="GO" id="GO:0032456">
    <property type="term" value="P:endocytic recycling"/>
    <property type="evidence" value="ECO:0007669"/>
    <property type="project" value="TreeGrafter"/>
</dbReference>
<keyword evidence="2" id="KW-0009">Actin-binding</keyword>
<reference evidence="5" key="2">
    <citation type="submission" date="2022-10" db="EMBL/GenBank/DDBJ databases">
        <authorList>
            <consortium name="ENA_rothamsted_submissions"/>
            <consortium name="culmorum"/>
            <person name="King R."/>
        </authorList>
    </citation>
    <scope>NUCLEOTIDE SEQUENCE</scope>
</reference>
<evidence type="ECO:0000256" key="1">
    <source>
        <dbReference type="ARBA" id="ARBA00005602"/>
    </source>
</evidence>
<dbReference type="AlphaFoldDB" id="A0A9P0DKX9"/>
<reference evidence="5" key="1">
    <citation type="submission" date="2022-01" db="EMBL/GenBank/DDBJ databases">
        <authorList>
            <person name="King R."/>
        </authorList>
    </citation>
    <scope>NUCLEOTIDE SEQUENCE</scope>
</reference>
<feature type="region of interest" description="Disordered" evidence="3">
    <location>
        <begin position="394"/>
        <end position="440"/>
    </location>
</feature>
<dbReference type="PANTHER" id="PTHR23331">
    <property type="entry name" value="CXYORF1"/>
    <property type="match status" value="1"/>
</dbReference>
<dbReference type="GO" id="GO:0005829">
    <property type="term" value="C:cytosol"/>
    <property type="evidence" value="ECO:0007669"/>
    <property type="project" value="GOC"/>
</dbReference>
<dbReference type="InterPro" id="IPR021854">
    <property type="entry name" value="WASH1_WAHD"/>
</dbReference>
<evidence type="ECO:0000256" key="3">
    <source>
        <dbReference type="SAM" id="MobiDB-lite"/>
    </source>
</evidence>
<proteinExistence type="inferred from homology"/>
<dbReference type="GO" id="GO:0034314">
    <property type="term" value="P:Arp2/3 complex-mediated actin nucleation"/>
    <property type="evidence" value="ECO:0007669"/>
    <property type="project" value="InterPro"/>
</dbReference>
<evidence type="ECO:0000313" key="5">
    <source>
        <dbReference type="EMBL" id="CAH1153257.1"/>
    </source>
</evidence>
<dbReference type="EMBL" id="OU896720">
    <property type="protein sequence ID" value="CAH1153257.1"/>
    <property type="molecule type" value="Genomic_DNA"/>
</dbReference>
<dbReference type="GO" id="GO:0006887">
    <property type="term" value="P:exocytosis"/>
    <property type="evidence" value="ECO:0007669"/>
    <property type="project" value="TreeGrafter"/>
</dbReference>
<gene>
    <name evidence="5" type="ORF">PHAECO_LOCUS4280</name>
</gene>
<feature type="domain" description="WH2" evidence="4">
    <location>
        <begin position="341"/>
        <end position="363"/>
    </location>
</feature>
<evidence type="ECO:0000256" key="2">
    <source>
        <dbReference type="ARBA" id="ARBA00023203"/>
    </source>
</evidence>
<dbReference type="PROSITE" id="PS51082">
    <property type="entry name" value="WH2"/>
    <property type="match status" value="1"/>
</dbReference>